<dbReference type="RefSeq" id="WP_244704998.1">
    <property type="nucleotide sequence ID" value="NZ_BAAADN010000043.1"/>
</dbReference>
<dbReference type="GeneID" id="71761499"/>
<evidence type="ECO:0000313" key="4">
    <source>
        <dbReference type="Proteomes" id="UP000830542"/>
    </source>
</evidence>
<dbReference type="PANTHER" id="PTHR32027:SF9">
    <property type="entry name" value="BLL3847 PROTEIN"/>
    <property type="match status" value="1"/>
</dbReference>
<evidence type="ECO:0000313" key="2">
    <source>
        <dbReference type="EMBL" id="GAA0468444.1"/>
    </source>
</evidence>
<evidence type="ECO:0000259" key="1">
    <source>
        <dbReference type="Pfam" id="PF07969"/>
    </source>
</evidence>
<dbReference type="InterPro" id="IPR032466">
    <property type="entry name" value="Metal_Hydrolase"/>
</dbReference>
<dbReference type="InterPro" id="IPR018228">
    <property type="entry name" value="DNase_TatD-rel_CS"/>
</dbReference>
<name>A0AAV3SJN7_HALDO</name>
<dbReference type="KEGG" id="hdo:MUK72_06585"/>
<reference evidence="3" key="2">
    <citation type="submission" date="2022-04" db="EMBL/GenBank/DDBJ databases">
        <title>Sequencing and genomic assembly of Halococcus dombrowskii.</title>
        <authorList>
            <person name="Lim S.W."/>
            <person name="MacLea K.S."/>
        </authorList>
    </citation>
    <scope>NUCLEOTIDE SEQUENCE</scope>
    <source>
        <strain evidence="3">H4</strain>
    </source>
</reference>
<dbReference type="InterPro" id="IPR011059">
    <property type="entry name" value="Metal-dep_hydrolase_composite"/>
</dbReference>
<dbReference type="InterPro" id="IPR013108">
    <property type="entry name" value="Amidohydro_3"/>
</dbReference>
<dbReference type="GO" id="GO:0016814">
    <property type="term" value="F:hydrolase activity, acting on carbon-nitrogen (but not peptide) bonds, in cyclic amidines"/>
    <property type="evidence" value="ECO:0007669"/>
    <property type="project" value="TreeGrafter"/>
</dbReference>
<dbReference type="SUPFAM" id="SSF51338">
    <property type="entry name" value="Composite domain of metallo-dependent hydrolases"/>
    <property type="match status" value="1"/>
</dbReference>
<keyword evidence="4" id="KW-1185">Reference proteome</keyword>
<feature type="domain" description="Amidohydrolase 3" evidence="1">
    <location>
        <begin position="44"/>
        <end position="403"/>
    </location>
</feature>
<proteinExistence type="predicted"/>
<dbReference type="Gene3D" id="2.30.40.10">
    <property type="entry name" value="Urease, subunit C, domain 1"/>
    <property type="match status" value="1"/>
</dbReference>
<sequence>MDSSPTLVVRNAFLSGNDATVDIAVDDGRIAAIRPEIETRGETELDAEGNLVSPGLVDAHVHLDMAFSASGDRRPRYNEGGANRAETIERTATYFAGADHDELVANARRAADQAIANGVLHLRTHAYVDGTVGTDVVEAVSTVREAIGDHLDIEIVAFPQYGVRRDDGSAEAVRAALDAGADLVGGLDPATLNGDREETVATWFEIATDHDTDLDIHIHERGATGMRTLRRLAEATIEHDYENRVTASHAYALGDAASDRAPDWEGRLGDAMETFAAAGLDFITCYQSTPRGMPIRRFHDAGLTMAHGTDQVHDLWGAHGNVDALEAMLVESLTLDGYSTNKGLGTLWNLVTEQGGTLLDLDGYAFAEGTPANLIVHHDPSPQWAITTNRTPRYVVSAGEVVARDGTLQ</sequence>
<dbReference type="PROSITE" id="PS01137">
    <property type="entry name" value="TATD_1"/>
    <property type="match status" value="1"/>
</dbReference>
<dbReference type="InterPro" id="IPR052349">
    <property type="entry name" value="Metallo-hydrolase_Enzymes"/>
</dbReference>
<dbReference type="Pfam" id="PF07969">
    <property type="entry name" value="Amidohydro_3"/>
    <property type="match status" value="1"/>
</dbReference>
<dbReference type="SUPFAM" id="SSF51556">
    <property type="entry name" value="Metallo-dependent hydrolases"/>
    <property type="match status" value="1"/>
</dbReference>
<evidence type="ECO:0000313" key="3">
    <source>
        <dbReference type="EMBL" id="UOO96364.1"/>
    </source>
</evidence>
<protein>
    <submittedName>
        <fullName evidence="2">Amidohydrolase family protein</fullName>
    </submittedName>
</protein>
<dbReference type="Proteomes" id="UP000830542">
    <property type="component" value="Chromosome"/>
</dbReference>
<dbReference type="AlphaFoldDB" id="A0AAV3SJN7"/>
<evidence type="ECO:0000313" key="5">
    <source>
        <dbReference type="Proteomes" id="UP001500962"/>
    </source>
</evidence>
<dbReference type="Gene3D" id="3.20.20.140">
    <property type="entry name" value="Metal-dependent hydrolases"/>
    <property type="match status" value="1"/>
</dbReference>
<dbReference type="EMBL" id="BAAADN010000043">
    <property type="protein sequence ID" value="GAA0468444.1"/>
    <property type="molecule type" value="Genomic_DNA"/>
</dbReference>
<reference evidence="2" key="1">
    <citation type="journal article" date="2014" name="Int. J. Syst. Evol. Microbiol.">
        <title>Complete genome sequence of Corynebacterium casei LMG S-19264T (=DSM 44701T), isolated from a smear-ripened cheese.</title>
        <authorList>
            <consortium name="US DOE Joint Genome Institute (JGI-PGF)"/>
            <person name="Walter F."/>
            <person name="Albersmeier A."/>
            <person name="Kalinowski J."/>
            <person name="Ruckert C."/>
        </authorList>
    </citation>
    <scope>NUCLEOTIDE SEQUENCE</scope>
    <source>
        <strain evidence="2">JCM 12289</strain>
    </source>
</reference>
<dbReference type="Proteomes" id="UP001500962">
    <property type="component" value="Unassembled WGS sequence"/>
</dbReference>
<dbReference type="PANTHER" id="PTHR32027">
    <property type="entry name" value="CYTOSINE DEAMINASE"/>
    <property type="match status" value="1"/>
</dbReference>
<accession>A0AAV3SJN7</accession>
<organism evidence="2 5">
    <name type="scientific">Halococcus dombrowskii</name>
    <dbReference type="NCBI Taxonomy" id="179637"/>
    <lineage>
        <taxon>Archaea</taxon>
        <taxon>Methanobacteriati</taxon>
        <taxon>Methanobacteriota</taxon>
        <taxon>Stenosarchaea group</taxon>
        <taxon>Halobacteria</taxon>
        <taxon>Halobacteriales</taxon>
        <taxon>Halococcaceae</taxon>
        <taxon>Halococcus</taxon>
    </lineage>
</organism>
<dbReference type="EMBL" id="CP095005">
    <property type="protein sequence ID" value="UOO96364.1"/>
    <property type="molecule type" value="Genomic_DNA"/>
</dbReference>
<reference evidence="2" key="3">
    <citation type="submission" date="2023-12" db="EMBL/GenBank/DDBJ databases">
        <authorList>
            <person name="Sun Q."/>
            <person name="Inoue M."/>
        </authorList>
    </citation>
    <scope>NUCLEOTIDE SEQUENCE</scope>
    <source>
        <strain evidence="2">JCM 12289</strain>
    </source>
</reference>
<gene>
    <name evidence="2" type="ORF">GCM10008985_26810</name>
    <name evidence="3" type="ORF">MUK72_06585</name>
</gene>